<feature type="region of interest" description="Disordered" evidence="1">
    <location>
        <begin position="372"/>
        <end position="409"/>
    </location>
</feature>
<keyword evidence="2" id="KW-0378">Hydrolase</keyword>
<dbReference type="EMBL" id="JACAZI010000001">
    <property type="protein sequence ID" value="KAF7371520.1"/>
    <property type="molecule type" value="Genomic_DNA"/>
</dbReference>
<proteinExistence type="predicted"/>
<dbReference type="OrthoDB" id="2803597at2759"/>
<reference evidence="2" key="1">
    <citation type="submission" date="2020-05" db="EMBL/GenBank/DDBJ databases">
        <title>Mycena genomes resolve the evolution of fungal bioluminescence.</title>
        <authorList>
            <person name="Tsai I.J."/>
        </authorList>
    </citation>
    <scope>NUCLEOTIDE SEQUENCE</scope>
    <source>
        <strain evidence="2">CCC161011</strain>
    </source>
</reference>
<evidence type="ECO:0000256" key="1">
    <source>
        <dbReference type="SAM" id="MobiDB-lite"/>
    </source>
</evidence>
<comment type="caution">
    <text evidence="2">The sequence shown here is derived from an EMBL/GenBank/DDBJ whole genome shotgun (WGS) entry which is preliminary data.</text>
</comment>
<sequence length="502" mass="55099">MTHSGCFNSPSLALLVTYDRATDPARRAPLSDLASRLIASPPRNARNETNSTTAATAPIPQSTAPLPTPSTSANTLDSNAPAAAVPGDLAAQSQEPDSNYENESDVDIAETLEERRQAYRKDKVIEKAKKKRKDGNELSPEMDDMINAGSGRRCIKCFRTPARLYFGSDHAASDHIQCRDDLPEGSPRCAVKSPPICCELCTPTYFESFAIVDLPKPPPVPHKARIAAYMANAQDMNLRDALHEFRRAATIKKFSRAVLKNSGPGVVMSNEMLQRIVDCAHFYKIESREQLDKETRWAGTTEFGDEVITLIQEHCPKPLAPVESDSTPLAARNDNTVASSATTKVVKPRKCSKCGSSGHIASNKKCLLHPQYQPEQSTTEASNENTDPVVLPPITPSSPNSAPSRPLPRPLYRHPDTLVLTPTVATFSHTPLTANSVFISSALTFTPIPSINWPDHTPAPLLHEFLDTPARRQPHLPIDDASPFPRITRFRDTLDTSHFYGW</sequence>
<dbReference type="Proteomes" id="UP000620124">
    <property type="component" value="Unassembled WGS sequence"/>
</dbReference>
<accession>A0A8H6Z2P9</accession>
<dbReference type="AlphaFoldDB" id="A0A8H6Z2P9"/>
<keyword evidence="3" id="KW-1185">Reference proteome</keyword>
<evidence type="ECO:0000313" key="3">
    <source>
        <dbReference type="Proteomes" id="UP000620124"/>
    </source>
</evidence>
<feature type="region of interest" description="Disordered" evidence="1">
    <location>
        <begin position="123"/>
        <end position="142"/>
    </location>
</feature>
<feature type="compositionally biased region" description="Polar residues" evidence="1">
    <location>
        <begin position="47"/>
        <end position="78"/>
    </location>
</feature>
<gene>
    <name evidence="2" type="ORF">MVEN_00006800</name>
</gene>
<organism evidence="2 3">
    <name type="scientific">Mycena venus</name>
    <dbReference type="NCBI Taxonomy" id="2733690"/>
    <lineage>
        <taxon>Eukaryota</taxon>
        <taxon>Fungi</taxon>
        <taxon>Dikarya</taxon>
        <taxon>Basidiomycota</taxon>
        <taxon>Agaricomycotina</taxon>
        <taxon>Agaricomycetes</taxon>
        <taxon>Agaricomycetidae</taxon>
        <taxon>Agaricales</taxon>
        <taxon>Marasmiineae</taxon>
        <taxon>Mycenaceae</taxon>
        <taxon>Mycena</taxon>
    </lineage>
</organism>
<evidence type="ECO:0000313" key="2">
    <source>
        <dbReference type="EMBL" id="KAF7371520.1"/>
    </source>
</evidence>
<name>A0A8H6Z2P9_9AGAR</name>
<feature type="region of interest" description="Disordered" evidence="1">
    <location>
        <begin position="32"/>
        <end position="82"/>
    </location>
</feature>
<dbReference type="GO" id="GO:0016787">
    <property type="term" value="F:hydrolase activity"/>
    <property type="evidence" value="ECO:0007669"/>
    <property type="project" value="UniProtKB-KW"/>
</dbReference>
<protein>
    <submittedName>
        <fullName evidence="2">P-loop containing nucleoside triphosphate hydrolase protein</fullName>
    </submittedName>
</protein>
<feature type="compositionally biased region" description="Polar residues" evidence="1">
    <location>
        <begin position="373"/>
        <end position="386"/>
    </location>
</feature>